<dbReference type="AlphaFoldDB" id="A0A918I0X3"/>
<keyword evidence="2" id="KW-1185">Reference proteome</keyword>
<evidence type="ECO:0000313" key="2">
    <source>
        <dbReference type="Proteomes" id="UP000636661"/>
    </source>
</evidence>
<evidence type="ECO:0000313" key="1">
    <source>
        <dbReference type="EMBL" id="GGU52130.1"/>
    </source>
</evidence>
<sequence>MGYASYEVYRNGERIEAGYTVRAVCEMDGCTKEIDRGLAYLCGQTPGGDEFGCGGYFCADHLTYAQQCTPCGKKADEANSWTDPATGITYDLRDEYLPPGEAYKADGWVWKHLGTFEGEVPKLVPVKLPERRPGGHLGVAITTYEFETAGTVAWRQERAVQAGESRG</sequence>
<proteinExistence type="predicted"/>
<gene>
    <name evidence="1" type="ORF">GCM10010274_46310</name>
</gene>
<protein>
    <submittedName>
        <fullName evidence="1">Uncharacterized protein</fullName>
    </submittedName>
</protein>
<organism evidence="1 2">
    <name type="scientific">Streptomyces lavendofoliae</name>
    <dbReference type="NCBI Taxonomy" id="67314"/>
    <lineage>
        <taxon>Bacteria</taxon>
        <taxon>Bacillati</taxon>
        <taxon>Actinomycetota</taxon>
        <taxon>Actinomycetes</taxon>
        <taxon>Kitasatosporales</taxon>
        <taxon>Streptomycetaceae</taxon>
        <taxon>Streptomyces</taxon>
    </lineage>
</organism>
<dbReference type="EMBL" id="BMTP01000012">
    <property type="protein sequence ID" value="GGU52130.1"/>
    <property type="molecule type" value="Genomic_DNA"/>
</dbReference>
<comment type="caution">
    <text evidence="1">The sequence shown here is derived from an EMBL/GenBank/DDBJ whole genome shotgun (WGS) entry which is preliminary data.</text>
</comment>
<accession>A0A918I0X3</accession>
<dbReference type="RefSeq" id="WP_189552878.1">
    <property type="nucleotide sequence ID" value="NZ_BMTP01000012.1"/>
</dbReference>
<reference evidence="1" key="1">
    <citation type="journal article" date="2014" name="Int. J. Syst. Evol. Microbiol.">
        <title>Complete genome sequence of Corynebacterium casei LMG S-19264T (=DSM 44701T), isolated from a smear-ripened cheese.</title>
        <authorList>
            <consortium name="US DOE Joint Genome Institute (JGI-PGF)"/>
            <person name="Walter F."/>
            <person name="Albersmeier A."/>
            <person name="Kalinowski J."/>
            <person name="Ruckert C."/>
        </authorList>
    </citation>
    <scope>NUCLEOTIDE SEQUENCE</scope>
    <source>
        <strain evidence="1">JCM 4391</strain>
    </source>
</reference>
<reference evidence="1" key="2">
    <citation type="submission" date="2020-09" db="EMBL/GenBank/DDBJ databases">
        <authorList>
            <person name="Sun Q."/>
            <person name="Ohkuma M."/>
        </authorList>
    </citation>
    <scope>NUCLEOTIDE SEQUENCE</scope>
    <source>
        <strain evidence="1">JCM 4391</strain>
    </source>
</reference>
<dbReference type="Proteomes" id="UP000636661">
    <property type="component" value="Unassembled WGS sequence"/>
</dbReference>
<name>A0A918I0X3_9ACTN</name>